<feature type="compositionally biased region" description="Low complexity" evidence="1">
    <location>
        <begin position="14"/>
        <end position="24"/>
    </location>
</feature>
<dbReference type="EMBL" id="JACZKO010000011">
    <property type="protein sequence ID" value="MBE0559898.1"/>
    <property type="molecule type" value="Genomic_DNA"/>
</dbReference>
<feature type="region of interest" description="Disordered" evidence="1">
    <location>
        <begin position="1"/>
        <end position="24"/>
    </location>
</feature>
<protein>
    <submittedName>
        <fullName evidence="3">Tail fiber domain-containing protein</fullName>
    </submittedName>
</protein>
<proteinExistence type="predicted"/>
<dbReference type="Proteomes" id="UP000642265">
    <property type="component" value="Unassembled WGS sequence"/>
</dbReference>
<dbReference type="AlphaFoldDB" id="A0A8I0N382"/>
<comment type="caution">
    <text evidence="3">The sequence shown here is derived from an EMBL/GenBank/DDBJ whole genome shotgun (WGS) entry which is preliminary data.</text>
</comment>
<dbReference type="Pfam" id="PF13884">
    <property type="entry name" value="Peptidase_S74"/>
    <property type="match status" value="1"/>
</dbReference>
<sequence>MGKSAPKAPDPKETASAQAAANRSTAITQQELNMVNQNNPWGSVSYDQTGTRKHFDEMSGKWVETPTFTQTTTLSPEQQAIFNQTQSAQGNLAGIAEDQSAKIRDLLNTPFEFNNQDAANWAYDLGSQRLDPRFAQDEDKLRTTLKNKGIQEGTDAWNDEMGRLGQSKNDAYNQLMLTGRGQAFSEALAQRNQPLNEIIGLMSGSQIQNPAQMSGATPQTGVGGVDYTGLVNQKYQSELNNYQSKMGGLFGLGSAAMGMFSFSDKRLKTDIERVGETDEGTPIYTYRYKDGGPKQMGVMAQDVEKKQPEAVARHPSGYRMVDYGKVH</sequence>
<organism evidence="3 4">
    <name type="scientific">Brucella anthropi</name>
    <name type="common">Ochrobactrum anthropi</name>
    <dbReference type="NCBI Taxonomy" id="529"/>
    <lineage>
        <taxon>Bacteria</taxon>
        <taxon>Pseudomonadati</taxon>
        <taxon>Pseudomonadota</taxon>
        <taxon>Alphaproteobacteria</taxon>
        <taxon>Hyphomicrobiales</taxon>
        <taxon>Brucellaceae</taxon>
        <taxon>Brucella/Ochrobactrum group</taxon>
        <taxon>Brucella</taxon>
    </lineage>
</organism>
<evidence type="ECO:0000313" key="3">
    <source>
        <dbReference type="EMBL" id="MBE0559898.1"/>
    </source>
</evidence>
<accession>A0A8I0N382</accession>
<evidence type="ECO:0000259" key="2">
    <source>
        <dbReference type="Pfam" id="PF13884"/>
    </source>
</evidence>
<evidence type="ECO:0000313" key="4">
    <source>
        <dbReference type="Proteomes" id="UP000642265"/>
    </source>
</evidence>
<dbReference type="InterPro" id="IPR030392">
    <property type="entry name" value="S74_ICA"/>
</dbReference>
<feature type="domain" description="Peptidase S74" evidence="2">
    <location>
        <begin position="263"/>
        <end position="311"/>
    </location>
</feature>
<reference evidence="3" key="1">
    <citation type="submission" date="2020-09" db="EMBL/GenBank/DDBJ databases">
        <authorList>
            <person name="Dalcin Martins P."/>
        </authorList>
    </citation>
    <scope>NUCLEOTIDE SEQUENCE</scope>
    <source>
        <strain evidence="3">MAG47</strain>
    </source>
</reference>
<gene>
    <name evidence="3" type="ORF">IH622_03570</name>
</gene>
<reference evidence="3" key="2">
    <citation type="submission" date="2020-10" db="EMBL/GenBank/DDBJ databases">
        <title>Enrichment of novel Verrucomicrobia, Bacteroidetes and Krumholzibacteria in an oxygen-limited, methane- and iron-fed bioreactor inoculated with Bothnian Sea sediments.</title>
        <authorList>
            <person name="Martins P.D."/>
            <person name="de Jong A."/>
            <person name="Lenstra W.K."/>
            <person name="van Helmond N.A.G.M."/>
            <person name="Slomp C.P."/>
            <person name="Jetten M.S.M."/>
            <person name="Welte C.U."/>
            <person name="Rasigraf O."/>
        </authorList>
    </citation>
    <scope>NUCLEOTIDE SEQUENCE</scope>
    <source>
        <strain evidence="3">MAG47</strain>
    </source>
</reference>
<evidence type="ECO:0000256" key="1">
    <source>
        <dbReference type="SAM" id="MobiDB-lite"/>
    </source>
</evidence>
<name>A0A8I0N382_BRUAN</name>